<organism evidence="2 3">
    <name type="scientific">Macrostomum lignano</name>
    <dbReference type="NCBI Taxonomy" id="282301"/>
    <lineage>
        <taxon>Eukaryota</taxon>
        <taxon>Metazoa</taxon>
        <taxon>Spiralia</taxon>
        <taxon>Lophotrochozoa</taxon>
        <taxon>Platyhelminthes</taxon>
        <taxon>Rhabditophora</taxon>
        <taxon>Macrostomorpha</taxon>
        <taxon>Macrostomida</taxon>
        <taxon>Macrostomidae</taxon>
        <taxon>Macrostomum</taxon>
    </lineage>
</organism>
<sequence length="188" mass="21115">SPHVTKNSNTPPAADQVDHHPGRFAVPTCTPPQGYGSGASRGAVSPDGLIYGFRPWEHIYSIASWGSRQIFPCIIPTGNMWFRLFWLGQWRKIYVDDSLPLDECGRYGGGSGTQEFGDFSPIHCLTGWLPQTIAVRKESSEKLWKLLQKLLPEWKPPDEAFVETERCCCERFWIDSSRIIGKVSRCGG</sequence>
<reference evidence="3" key="1">
    <citation type="submission" date="2016-11" db="UniProtKB">
        <authorList>
            <consortium name="WormBaseParasite"/>
        </authorList>
    </citation>
    <scope>IDENTIFICATION</scope>
</reference>
<evidence type="ECO:0000313" key="3">
    <source>
        <dbReference type="WBParaSite" id="maker-unitig_40806-snap-gene-0.2-mRNA-1"/>
    </source>
</evidence>
<feature type="compositionally biased region" description="Polar residues" evidence="1">
    <location>
        <begin position="1"/>
        <end position="11"/>
    </location>
</feature>
<dbReference type="AlphaFoldDB" id="A0A1I8FME6"/>
<feature type="region of interest" description="Disordered" evidence="1">
    <location>
        <begin position="1"/>
        <end position="23"/>
    </location>
</feature>
<protein>
    <submittedName>
        <fullName evidence="3">ENR1 protein</fullName>
    </submittedName>
</protein>
<dbReference type="PANTHER" id="PTHR46298">
    <property type="entry name" value="ANDROGLOBIN"/>
    <property type="match status" value="1"/>
</dbReference>
<dbReference type="WBParaSite" id="maker-unitig_40806-snap-gene-0.2-mRNA-1">
    <property type="protein sequence ID" value="maker-unitig_40806-snap-gene-0.2-mRNA-1"/>
    <property type="gene ID" value="maker-unitig_40806-snap-gene-0.2"/>
</dbReference>
<evidence type="ECO:0000256" key="1">
    <source>
        <dbReference type="SAM" id="MobiDB-lite"/>
    </source>
</evidence>
<dbReference type="InterPro" id="IPR038765">
    <property type="entry name" value="Papain-like_cys_pep_sf"/>
</dbReference>
<accession>A0A1I8FME6</accession>
<name>A0A1I8FME6_9PLAT</name>
<keyword evidence="2" id="KW-1185">Reference proteome</keyword>
<proteinExistence type="predicted"/>
<dbReference type="Proteomes" id="UP000095280">
    <property type="component" value="Unplaced"/>
</dbReference>
<dbReference type="PANTHER" id="PTHR46298:SF1">
    <property type="entry name" value="ANDROGLOBIN"/>
    <property type="match status" value="1"/>
</dbReference>
<evidence type="ECO:0000313" key="2">
    <source>
        <dbReference type="Proteomes" id="UP000095280"/>
    </source>
</evidence>
<dbReference type="InterPro" id="IPR053033">
    <property type="entry name" value="Androglobin-like"/>
</dbReference>
<dbReference type="SUPFAM" id="SSF54001">
    <property type="entry name" value="Cysteine proteinases"/>
    <property type="match status" value="1"/>
</dbReference>